<dbReference type="KEGG" id="lmat:92517227"/>
<sequence length="586" mass="61077">MRPIFTGPYPARFSRARCCTAAVDLAASARGTATGVTVAATNTTTDAVAAASAALATTPPPLRALQQMRKLTVCRGRRRRGAGAFSSAPFSSVAPAPFSLPILAVRVTAAQALNSLALRSAPTSTQMAKLPVRVLTQLVQWRRSRSCCAIVSVSPAGDADSSNGRACMWAAHAGRGEVMARLCSSIGWVAAGKRFEARSSEQPATTPLTLLSSVSSPSTCPPAPSVIASSAAASADSSSSGAAAAASVGSLHTARRCYSSAAHADGPRPATAAGSAMSPSEGAAAQAAAGSTASTMGCREVREGGSTESSDNSREEVTEEQRTKEEGETIVAPSFAEIYTAFRILQLVQDDGRVVHEWTTAHVKQAYRTLAKQLHPDVAGGDDELMEQVNTSYHLLMDLPAALAESYRMWLKAGGEAELQMCAQERQELLRSRWASHDVEQLMMVGWCSTLSGFAVYAMWRALYDSSPATSVVGDTASDGDGAAADCSKVRRGTSAAEVLPAGTRLTLPRAGATVLTAAGIQYGVVSIGGSVLWMPPRLSCQLLQLVRMAVSRYALAVALALAACMNTIMLQRILQRMLTGGGGKC</sequence>
<evidence type="ECO:0000313" key="4">
    <source>
        <dbReference type="EMBL" id="KAG5486220.1"/>
    </source>
</evidence>
<evidence type="ECO:0000313" key="5">
    <source>
        <dbReference type="Proteomes" id="UP000673552"/>
    </source>
</evidence>
<accession>A0A836I0H4</accession>
<reference evidence="4 5" key="1">
    <citation type="submission" date="2021-03" db="EMBL/GenBank/DDBJ databases">
        <title>Leishmania (Mundinia) martiniquensis Genome sequencing and assembly.</title>
        <authorList>
            <person name="Almutairi H."/>
            <person name="Gatherer D."/>
        </authorList>
    </citation>
    <scope>NUCLEOTIDE SEQUENCE [LARGE SCALE GENOMIC DNA]</scope>
    <source>
        <strain evidence="4">LSCM1</strain>
    </source>
</reference>
<gene>
    <name evidence="4" type="ORF">LSCM1_07340</name>
</gene>
<dbReference type="OrthoDB" id="265401at2759"/>
<name>A0A836I0H4_9TRYP</name>
<evidence type="ECO:0000256" key="2">
    <source>
        <dbReference type="SAM" id="Phobius"/>
    </source>
</evidence>
<dbReference type="InterPro" id="IPR001623">
    <property type="entry name" value="DnaJ_domain"/>
</dbReference>
<dbReference type="SUPFAM" id="SSF46565">
    <property type="entry name" value="Chaperone J-domain"/>
    <property type="match status" value="1"/>
</dbReference>
<feature type="compositionally biased region" description="Basic and acidic residues" evidence="1">
    <location>
        <begin position="299"/>
        <end position="327"/>
    </location>
</feature>
<dbReference type="Proteomes" id="UP000673552">
    <property type="component" value="Chromosome 7"/>
</dbReference>
<comment type="caution">
    <text evidence="4">The sequence shown here is derived from an EMBL/GenBank/DDBJ whole genome shotgun (WGS) entry which is preliminary data.</text>
</comment>
<keyword evidence="2" id="KW-0812">Transmembrane</keyword>
<dbReference type="AlphaFoldDB" id="A0A836I0H4"/>
<dbReference type="CDD" id="cd06257">
    <property type="entry name" value="DnaJ"/>
    <property type="match status" value="1"/>
</dbReference>
<keyword evidence="2" id="KW-1133">Transmembrane helix</keyword>
<dbReference type="InterPro" id="IPR036869">
    <property type="entry name" value="J_dom_sf"/>
</dbReference>
<proteinExistence type="predicted"/>
<organism evidence="4 5">
    <name type="scientific">Leishmania martiniquensis</name>
    <dbReference type="NCBI Taxonomy" id="1580590"/>
    <lineage>
        <taxon>Eukaryota</taxon>
        <taxon>Discoba</taxon>
        <taxon>Euglenozoa</taxon>
        <taxon>Kinetoplastea</taxon>
        <taxon>Metakinetoplastina</taxon>
        <taxon>Trypanosomatida</taxon>
        <taxon>Trypanosomatidae</taxon>
        <taxon>Leishmaniinae</taxon>
        <taxon>Leishmania</taxon>
    </lineage>
</organism>
<feature type="transmembrane region" description="Helical" evidence="2">
    <location>
        <begin position="554"/>
        <end position="571"/>
    </location>
</feature>
<protein>
    <recommendedName>
        <fullName evidence="3">J domain-containing protein</fullName>
    </recommendedName>
</protein>
<keyword evidence="5" id="KW-1185">Reference proteome</keyword>
<feature type="domain" description="J" evidence="3">
    <location>
        <begin position="340"/>
        <end position="411"/>
    </location>
</feature>
<keyword evidence="2" id="KW-0472">Membrane</keyword>
<feature type="transmembrane region" description="Helical" evidence="2">
    <location>
        <begin position="442"/>
        <end position="460"/>
    </location>
</feature>
<dbReference type="PROSITE" id="PS50076">
    <property type="entry name" value="DNAJ_2"/>
    <property type="match status" value="1"/>
</dbReference>
<dbReference type="Gene3D" id="1.10.287.110">
    <property type="entry name" value="DnaJ domain"/>
    <property type="match status" value="1"/>
</dbReference>
<feature type="transmembrane region" description="Helical" evidence="2">
    <location>
        <begin position="513"/>
        <end position="534"/>
    </location>
</feature>
<dbReference type="EMBL" id="JAFEUZ010000007">
    <property type="protein sequence ID" value="KAG5486220.1"/>
    <property type="molecule type" value="Genomic_DNA"/>
</dbReference>
<evidence type="ECO:0000256" key="1">
    <source>
        <dbReference type="SAM" id="MobiDB-lite"/>
    </source>
</evidence>
<evidence type="ECO:0000259" key="3">
    <source>
        <dbReference type="PROSITE" id="PS50076"/>
    </source>
</evidence>
<dbReference type="GeneID" id="92517227"/>
<feature type="compositionally biased region" description="Low complexity" evidence="1">
    <location>
        <begin position="282"/>
        <end position="295"/>
    </location>
</feature>
<dbReference type="RefSeq" id="XP_067181072.1">
    <property type="nucleotide sequence ID" value="XM_067324715.1"/>
</dbReference>
<feature type="region of interest" description="Disordered" evidence="1">
    <location>
        <begin position="260"/>
        <end position="329"/>
    </location>
</feature>
<dbReference type="SMART" id="SM00271">
    <property type="entry name" value="DnaJ"/>
    <property type="match status" value="1"/>
</dbReference>